<keyword evidence="2" id="KW-1185">Reference proteome</keyword>
<dbReference type="EMBL" id="CAOQHR010000001">
    <property type="protein sequence ID" value="CAI6230928.1"/>
    <property type="molecule type" value="Genomic_DNA"/>
</dbReference>
<protein>
    <submittedName>
        <fullName evidence="1">Uncharacterized protein</fullName>
    </submittedName>
</protein>
<dbReference type="Proteomes" id="UP001152607">
    <property type="component" value="Unassembled WGS sequence"/>
</dbReference>
<name>A0A9W4U1E9_9PLEO</name>
<sequence>MPQPLLGAKDCSVKRGSRSRSMYFVILNPILEAKNCSDGSEIDELNRPSPHTFFTEAINRCVSAQNFFSVNTSLGLKIAVKENARWLVNASLSISHPGCCVYNRVR</sequence>
<gene>
    <name evidence="1" type="ORF">PDIGIT_LOCUS211</name>
</gene>
<dbReference type="AlphaFoldDB" id="A0A9W4U1E9"/>
<proteinExistence type="predicted"/>
<evidence type="ECO:0000313" key="2">
    <source>
        <dbReference type="Proteomes" id="UP001152607"/>
    </source>
</evidence>
<reference evidence="1" key="1">
    <citation type="submission" date="2023-01" db="EMBL/GenBank/DDBJ databases">
        <authorList>
            <person name="Van Ghelder C."/>
            <person name="Rancurel C."/>
        </authorList>
    </citation>
    <scope>NUCLEOTIDE SEQUENCE</scope>
    <source>
        <strain evidence="1">CNCM I-4278</strain>
    </source>
</reference>
<comment type="caution">
    <text evidence="1">The sequence shown here is derived from an EMBL/GenBank/DDBJ whole genome shotgun (WGS) entry which is preliminary data.</text>
</comment>
<accession>A0A9W4U1E9</accession>
<organism evidence="1 2">
    <name type="scientific">Periconia digitata</name>
    <dbReference type="NCBI Taxonomy" id="1303443"/>
    <lineage>
        <taxon>Eukaryota</taxon>
        <taxon>Fungi</taxon>
        <taxon>Dikarya</taxon>
        <taxon>Ascomycota</taxon>
        <taxon>Pezizomycotina</taxon>
        <taxon>Dothideomycetes</taxon>
        <taxon>Pleosporomycetidae</taxon>
        <taxon>Pleosporales</taxon>
        <taxon>Massarineae</taxon>
        <taxon>Periconiaceae</taxon>
        <taxon>Periconia</taxon>
    </lineage>
</organism>
<evidence type="ECO:0000313" key="1">
    <source>
        <dbReference type="EMBL" id="CAI6230928.1"/>
    </source>
</evidence>